<keyword evidence="1" id="KW-0732">Signal</keyword>
<keyword evidence="3" id="KW-1185">Reference proteome</keyword>
<sequence length="149" mass="15470">MLVSFLPLLALATSALAADPKPPALIYLYSINITIPSTVNLGSVPYGSRGILSISGGSFSGPKMSGKVTVGMDWGLTDTKGTFSPDALYVLQTNDNATIMVTEKGHAPNVQILFETGSSKYAWLNTLVAYATGGPTATGVALDVWQVGS</sequence>
<comment type="caution">
    <text evidence="2">The sequence shown here is derived from an EMBL/GenBank/DDBJ whole genome shotgun (WGS) entry which is preliminary data.</text>
</comment>
<dbReference type="Proteomes" id="UP001303473">
    <property type="component" value="Unassembled WGS sequence"/>
</dbReference>
<dbReference type="InterPro" id="IPR020915">
    <property type="entry name" value="UPF0311"/>
</dbReference>
<proteinExistence type="predicted"/>
<dbReference type="Gene3D" id="2.40.160.20">
    <property type="match status" value="1"/>
</dbReference>
<dbReference type="PANTHER" id="PTHR37315:SF1">
    <property type="entry name" value="UPF0311 PROTEIN BLR7842"/>
    <property type="match status" value="1"/>
</dbReference>
<feature type="signal peptide" evidence="1">
    <location>
        <begin position="1"/>
        <end position="17"/>
    </location>
</feature>
<organism evidence="2 3">
    <name type="scientific">Diplogelasinospora grovesii</name>
    <dbReference type="NCBI Taxonomy" id="303347"/>
    <lineage>
        <taxon>Eukaryota</taxon>
        <taxon>Fungi</taxon>
        <taxon>Dikarya</taxon>
        <taxon>Ascomycota</taxon>
        <taxon>Pezizomycotina</taxon>
        <taxon>Sordariomycetes</taxon>
        <taxon>Sordariomycetidae</taxon>
        <taxon>Sordariales</taxon>
        <taxon>Diplogelasinosporaceae</taxon>
        <taxon>Diplogelasinospora</taxon>
    </lineage>
</organism>
<evidence type="ECO:0000313" key="2">
    <source>
        <dbReference type="EMBL" id="KAK3939394.1"/>
    </source>
</evidence>
<evidence type="ECO:0000313" key="3">
    <source>
        <dbReference type="Proteomes" id="UP001303473"/>
    </source>
</evidence>
<dbReference type="EMBL" id="MU853812">
    <property type="protein sequence ID" value="KAK3939394.1"/>
    <property type="molecule type" value="Genomic_DNA"/>
</dbReference>
<dbReference type="AlphaFoldDB" id="A0AAN6S3Q9"/>
<dbReference type="Pfam" id="PF11578">
    <property type="entry name" value="DUF3237"/>
    <property type="match status" value="1"/>
</dbReference>
<dbReference type="PANTHER" id="PTHR37315">
    <property type="entry name" value="UPF0311 PROTEIN BLR7842"/>
    <property type="match status" value="1"/>
</dbReference>
<accession>A0AAN6S3Q9</accession>
<feature type="chain" id="PRO_5043045591" evidence="1">
    <location>
        <begin position="18"/>
        <end position="149"/>
    </location>
</feature>
<gene>
    <name evidence="2" type="ORF">QBC46DRAFT_438048</name>
</gene>
<evidence type="ECO:0000256" key="1">
    <source>
        <dbReference type="SAM" id="SignalP"/>
    </source>
</evidence>
<name>A0AAN6S3Q9_9PEZI</name>
<protein>
    <submittedName>
        <fullName evidence="2">Uncharacterized protein</fullName>
    </submittedName>
</protein>
<reference evidence="3" key="1">
    <citation type="journal article" date="2023" name="Mol. Phylogenet. Evol.">
        <title>Genome-scale phylogeny and comparative genomics of the fungal order Sordariales.</title>
        <authorList>
            <person name="Hensen N."/>
            <person name="Bonometti L."/>
            <person name="Westerberg I."/>
            <person name="Brannstrom I.O."/>
            <person name="Guillou S."/>
            <person name="Cros-Aarteil S."/>
            <person name="Calhoun S."/>
            <person name="Haridas S."/>
            <person name="Kuo A."/>
            <person name="Mondo S."/>
            <person name="Pangilinan J."/>
            <person name="Riley R."/>
            <person name="LaButti K."/>
            <person name="Andreopoulos B."/>
            <person name="Lipzen A."/>
            <person name="Chen C."/>
            <person name="Yan M."/>
            <person name="Daum C."/>
            <person name="Ng V."/>
            <person name="Clum A."/>
            <person name="Steindorff A."/>
            <person name="Ohm R.A."/>
            <person name="Martin F."/>
            <person name="Silar P."/>
            <person name="Natvig D.O."/>
            <person name="Lalanne C."/>
            <person name="Gautier V."/>
            <person name="Ament-Velasquez S.L."/>
            <person name="Kruys A."/>
            <person name="Hutchinson M.I."/>
            <person name="Powell A.J."/>
            <person name="Barry K."/>
            <person name="Miller A.N."/>
            <person name="Grigoriev I.V."/>
            <person name="Debuchy R."/>
            <person name="Gladieux P."/>
            <person name="Hiltunen Thoren M."/>
            <person name="Johannesson H."/>
        </authorList>
    </citation>
    <scope>NUCLEOTIDE SEQUENCE [LARGE SCALE GENOMIC DNA]</scope>
    <source>
        <strain evidence="3">CBS 340.73</strain>
    </source>
</reference>